<protein>
    <submittedName>
        <fullName evidence="6">MYOF isoform 9</fullName>
    </submittedName>
</protein>
<evidence type="ECO:0000259" key="5">
    <source>
        <dbReference type="PROSITE" id="PS50004"/>
    </source>
</evidence>
<evidence type="ECO:0000256" key="4">
    <source>
        <dbReference type="SAM" id="MobiDB-lite"/>
    </source>
</evidence>
<gene>
    <name evidence="6" type="ORF">CR201_G0037981</name>
</gene>
<evidence type="ECO:0000313" key="6">
    <source>
        <dbReference type="EMBL" id="PNJ89464.1"/>
    </source>
</evidence>
<feature type="region of interest" description="Disordered" evidence="4">
    <location>
        <begin position="124"/>
        <end position="194"/>
    </location>
</feature>
<evidence type="ECO:0000256" key="2">
    <source>
        <dbReference type="ARBA" id="ARBA00022723"/>
    </source>
</evidence>
<dbReference type="EMBL" id="NDHI03003280">
    <property type="protein sequence ID" value="PNJ89464.1"/>
    <property type="molecule type" value="Genomic_DNA"/>
</dbReference>
<keyword evidence="2" id="KW-0479">Metal-binding</keyword>
<dbReference type="Pfam" id="PF00168">
    <property type="entry name" value="C2"/>
    <property type="match status" value="1"/>
</dbReference>
<dbReference type="FunFam" id="2.60.40.150:FF:000095">
    <property type="entry name" value="myoferlin isoform X2"/>
    <property type="match status" value="1"/>
</dbReference>
<evidence type="ECO:0000256" key="1">
    <source>
        <dbReference type="ARBA" id="ARBA00007923"/>
    </source>
</evidence>
<keyword evidence="3" id="KW-0106">Calcium</keyword>
<dbReference type="InterPro" id="IPR035892">
    <property type="entry name" value="C2_domain_sf"/>
</dbReference>
<dbReference type="SMART" id="SM00239">
    <property type="entry name" value="C2"/>
    <property type="match status" value="1"/>
</dbReference>
<evidence type="ECO:0000256" key="3">
    <source>
        <dbReference type="ARBA" id="ARBA00022837"/>
    </source>
</evidence>
<organism evidence="6">
    <name type="scientific">Pongo abelii</name>
    <name type="common">Sumatran orangutan</name>
    <name type="synonym">Pongo pygmaeus abelii</name>
    <dbReference type="NCBI Taxonomy" id="9601"/>
    <lineage>
        <taxon>Eukaryota</taxon>
        <taxon>Metazoa</taxon>
        <taxon>Chordata</taxon>
        <taxon>Craniata</taxon>
        <taxon>Vertebrata</taxon>
        <taxon>Euteleostomi</taxon>
        <taxon>Mammalia</taxon>
        <taxon>Eutheria</taxon>
        <taxon>Euarchontoglires</taxon>
        <taxon>Primates</taxon>
        <taxon>Haplorrhini</taxon>
        <taxon>Catarrhini</taxon>
        <taxon>Hominidae</taxon>
        <taxon>Pongo</taxon>
    </lineage>
</organism>
<accession>A0A2J8Y5B5</accession>
<reference evidence="6" key="1">
    <citation type="submission" date="2017-12" db="EMBL/GenBank/DDBJ databases">
        <title>High-resolution comparative analysis of great ape genomes.</title>
        <authorList>
            <person name="Pollen A."/>
            <person name="Hastie A."/>
            <person name="Hormozdiari F."/>
            <person name="Dougherty M."/>
            <person name="Liu R."/>
            <person name="Chaisson M."/>
            <person name="Hoppe E."/>
            <person name="Hill C."/>
            <person name="Pang A."/>
            <person name="Hillier L."/>
            <person name="Baker C."/>
            <person name="Armstrong J."/>
            <person name="Shendure J."/>
            <person name="Paten B."/>
            <person name="Wilson R."/>
            <person name="Chao H."/>
            <person name="Schneider V."/>
            <person name="Ventura M."/>
            <person name="Kronenberg Z."/>
            <person name="Murali S."/>
            <person name="Gordon D."/>
            <person name="Cantsilieris S."/>
            <person name="Munson K."/>
            <person name="Nelson B."/>
            <person name="Raja A."/>
            <person name="Underwood J."/>
            <person name="Diekhans M."/>
            <person name="Fiddes I."/>
            <person name="Haussler D."/>
            <person name="Eichler E."/>
        </authorList>
    </citation>
    <scope>NUCLEOTIDE SEQUENCE [LARGE SCALE GENOMIC DNA]</scope>
    <source>
        <strain evidence="6">Susie</strain>
    </source>
</reference>
<name>A0A2J8Y5B5_PONAB</name>
<dbReference type="InterPro" id="IPR037726">
    <property type="entry name" value="C2A_Ferlin"/>
</dbReference>
<dbReference type="PANTHER" id="PTHR45911">
    <property type="entry name" value="C2 DOMAIN-CONTAINING PROTEIN"/>
    <property type="match status" value="1"/>
</dbReference>
<sequence length="194" mass="20743">MLRVIVESASNIPKTKFGKPDPIVSVIFKDEKKKTKKVDNELNPVWNEILEFDLRGIPLDFSSSLGIIVKDFETIGQNKLIGTATVALKDLTGDQSRSLPYKLISLLNEKGQDTGATIDLVIGYDPPSAPHPNDPSGPSVPGMGGKLTLLKAQPPPGEGSKDTQESVWSKTAIDHKPVAPCPPRQGPREAGGAA</sequence>
<dbReference type="GO" id="GO:0030672">
    <property type="term" value="C:synaptic vesicle membrane"/>
    <property type="evidence" value="ECO:0007669"/>
    <property type="project" value="TreeGrafter"/>
</dbReference>
<dbReference type="GO" id="GO:0046928">
    <property type="term" value="P:regulation of neurotransmitter secretion"/>
    <property type="evidence" value="ECO:0007669"/>
    <property type="project" value="TreeGrafter"/>
</dbReference>
<dbReference type="PANTHER" id="PTHR45911:SF3">
    <property type="entry name" value="DYSFERLIN-RELATED"/>
    <property type="match status" value="1"/>
</dbReference>
<comment type="similarity">
    <text evidence="1">Belongs to the MCTP family.</text>
</comment>
<dbReference type="AlphaFoldDB" id="A0A2J8Y5B5"/>
<dbReference type="PROSITE" id="PS50004">
    <property type="entry name" value="C2"/>
    <property type="match status" value="1"/>
</dbReference>
<dbReference type="CDD" id="cd08373">
    <property type="entry name" value="C2A_Ferlin"/>
    <property type="match status" value="1"/>
</dbReference>
<feature type="domain" description="C2" evidence="5">
    <location>
        <begin position="1"/>
        <end position="101"/>
    </location>
</feature>
<proteinExistence type="inferred from homology"/>
<dbReference type="InterPro" id="IPR000008">
    <property type="entry name" value="C2_dom"/>
</dbReference>
<dbReference type="SUPFAM" id="SSF49562">
    <property type="entry name" value="C2 domain (Calcium/lipid-binding domain, CaLB)"/>
    <property type="match status" value="1"/>
</dbReference>
<dbReference type="GO" id="GO:0005509">
    <property type="term" value="F:calcium ion binding"/>
    <property type="evidence" value="ECO:0007669"/>
    <property type="project" value="TreeGrafter"/>
</dbReference>
<comment type="caution">
    <text evidence="6">The sequence shown here is derived from an EMBL/GenBank/DDBJ whole genome shotgun (WGS) entry which is preliminary data.</text>
</comment>
<dbReference type="Gene3D" id="2.60.40.150">
    <property type="entry name" value="C2 domain"/>
    <property type="match status" value="1"/>
</dbReference>